<keyword evidence="8 11" id="KW-0799">Topoisomerase</keyword>
<reference evidence="14" key="1">
    <citation type="submission" date="2020-07" db="EMBL/GenBank/DDBJ databases">
        <title>Huge and variable diversity of episymbiotic CPR bacteria and DPANN archaea in groundwater ecosystems.</title>
        <authorList>
            <person name="He C.Y."/>
            <person name="Keren R."/>
            <person name="Whittaker M."/>
            <person name="Farag I.F."/>
            <person name="Doudna J."/>
            <person name="Cate J.H.D."/>
            <person name="Banfield J.F."/>
        </authorList>
    </citation>
    <scope>NUCLEOTIDE SEQUENCE</scope>
    <source>
        <strain evidence="14">NC_groundwater_763_Ag_S-0.2um_68_21</strain>
    </source>
</reference>
<dbReference type="InterPro" id="IPR034160">
    <property type="entry name" value="TOPRIM_GyrB"/>
</dbReference>
<evidence type="ECO:0000256" key="1">
    <source>
        <dbReference type="ARBA" id="ARBA00000185"/>
    </source>
</evidence>
<proteinExistence type="inferred from homology"/>
<dbReference type="InterPro" id="IPR002288">
    <property type="entry name" value="DNA_gyrase_B_C"/>
</dbReference>
<dbReference type="AlphaFoldDB" id="A0A932MNM4"/>
<comment type="function">
    <text evidence="11">A type II topoisomerase that negatively supercoils closed circular double-stranded (ds) DNA in an ATP-dependent manner to modulate DNA topology and maintain chromosomes in an underwound state. Negative supercoiling favors strand separation, and DNA replication, transcription, recombination and repair, all of which involve strand separation. Also able to catalyze the interconversion of other topological isomers of dsDNA rings, including catenanes and knotted rings. Type II topoisomerases break and join 2 DNA strands simultaneously in an ATP-dependent manner.</text>
</comment>
<accession>A0A932MNM4</accession>
<feature type="compositionally biased region" description="Basic and acidic residues" evidence="12">
    <location>
        <begin position="590"/>
        <end position="605"/>
    </location>
</feature>
<feature type="domain" description="Toprim" evidence="13">
    <location>
        <begin position="426"/>
        <end position="540"/>
    </location>
</feature>
<dbReference type="GO" id="GO:0005737">
    <property type="term" value="C:cytoplasm"/>
    <property type="evidence" value="ECO:0007669"/>
    <property type="project" value="UniProtKB-SubCell"/>
</dbReference>
<dbReference type="Pfam" id="PF00986">
    <property type="entry name" value="DNA_gyraseB_C"/>
    <property type="match status" value="1"/>
</dbReference>
<evidence type="ECO:0000256" key="4">
    <source>
        <dbReference type="ARBA" id="ARBA00022723"/>
    </source>
</evidence>
<dbReference type="InterPro" id="IPR000565">
    <property type="entry name" value="Topo_IIA_B"/>
</dbReference>
<dbReference type="NCBIfam" id="NF011501">
    <property type="entry name" value="PRK14939.1"/>
    <property type="match status" value="1"/>
</dbReference>
<keyword evidence="7 11" id="KW-0460">Magnesium</keyword>
<evidence type="ECO:0000256" key="9">
    <source>
        <dbReference type="ARBA" id="ARBA00023125"/>
    </source>
</evidence>
<dbReference type="Pfam" id="PF00204">
    <property type="entry name" value="DNA_gyraseB"/>
    <property type="match status" value="1"/>
</dbReference>
<evidence type="ECO:0000313" key="15">
    <source>
        <dbReference type="Proteomes" id="UP000782312"/>
    </source>
</evidence>
<keyword evidence="6 11" id="KW-0067">ATP-binding</keyword>
<dbReference type="GO" id="GO:0006265">
    <property type="term" value="P:DNA topological change"/>
    <property type="evidence" value="ECO:0007669"/>
    <property type="project" value="UniProtKB-UniRule"/>
</dbReference>
<dbReference type="InterPro" id="IPR001241">
    <property type="entry name" value="Topo_IIA"/>
</dbReference>
<evidence type="ECO:0000256" key="12">
    <source>
        <dbReference type="SAM" id="MobiDB-lite"/>
    </source>
</evidence>
<evidence type="ECO:0000256" key="11">
    <source>
        <dbReference type="HAMAP-Rule" id="MF_01898"/>
    </source>
</evidence>
<comment type="miscellaneous">
    <text evidence="11">Few gyrases are as efficient as E.coli at forming negative supercoils. Not all organisms have 2 type II topoisomerases; in organisms with a single type II topoisomerase this enzyme also has to decatenate newly replicated chromosomes.</text>
</comment>
<dbReference type="PRINTS" id="PR01159">
    <property type="entry name" value="DNAGYRASEB"/>
</dbReference>
<keyword evidence="10 11" id="KW-0413">Isomerase</keyword>
<dbReference type="PANTHER" id="PTHR45866:SF1">
    <property type="entry name" value="DNA GYRASE SUBUNIT B, MITOCHONDRIAL"/>
    <property type="match status" value="1"/>
</dbReference>
<dbReference type="EMBL" id="JACPUR010000019">
    <property type="protein sequence ID" value="MBI3127737.1"/>
    <property type="molecule type" value="Genomic_DNA"/>
</dbReference>
<name>A0A932MNM4_UNCTE</name>
<dbReference type="Gene3D" id="3.30.565.10">
    <property type="entry name" value="Histidine kinase-like ATPase, C-terminal domain"/>
    <property type="match status" value="1"/>
</dbReference>
<comment type="subcellular location">
    <subcellularLocation>
        <location evidence="11">Cytoplasm</location>
    </subcellularLocation>
</comment>
<dbReference type="Pfam" id="PF21249">
    <property type="entry name" value="GyrB_hook"/>
    <property type="match status" value="1"/>
</dbReference>
<dbReference type="CDD" id="cd00822">
    <property type="entry name" value="TopoII_Trans_DNA_gyrase"/>
    <property type="match status" value="1"/>
</dbReference>
<protein>
    <recommendedName>
        <fullName evidence="11">DNA gyrase subunit B</fullName>
        <ecNumber evidence="11">5.6.2.2</ecNumber>
    </recommendedName>
</protein>
<dbReference type="NCBIfam" id="NF004189">
    <property type="entry name" value="PRK05644.1"/>
    <property type="match status" value="1"/>
</dbReference>
<feature type="binding site" evidence="11">
    <location>
        <position position="507"/>
    </location>
    <ligand>
        <name>Mg(2+)</name>
        <dbReference type="ChEBI" id="CHEBI:18420"/>
        <label>2</label>
    </ligand>
</feature>
<dbReference type="GO" id="GO:0006261">
    <property type="term" value="P:DNA-templated DNA replication"/>
    <property type="evidence" value="ECO:0007669"/>
    <property type="project" value="UniProtKB-UniRule"/>
</dbReference>
<gene>
    <name evidence="11 14" type="primary">gyrB</name>
    <name evidence="14" type="ORF">HYZ11_09055</name>
</gene>
<feature type="region of interest" description="Disordered" evidence="12">
    <location>
        <begin position="579"/>
        <end position="609"/>
    </location>
</feature>
<keyword evidence="5 11" id="KW-0547">Nucleotide-binding</keyword>
<evidence type="ECO:0000256" key="2">
    <source>
        <dbReference type="ARBA" id="ARBA00010708"/>
    </source>
</evidence>
<comment type="catalytic activity">
    <reaction evidence="1 11">
        <text>ATP-dependent breakage, passage and rejoining of double-stranded DNA.</text>
        <dbReference type="EC" id="5.6.2.2"/>
    </reaction>
</comment>
<dbReference type="SMART" id="SM00387">
    <property type="entry name" value="HATPase_c"/>
    <property type="match status" value="1"/>
</dbReference>
<dbReference type="InterPro" id="IPR003594">
    <property type="entry name" value="HATPase_dom"/>
</dbReference>
<organism evidence="14 15">
    <name type="scientific">Tectimicrobiota bacterium</name>
    <dbReference type="NCBI Taxonomy" id="2528274"/>
    <lineage>
        <taxon>Bacteria</taxon>
        <taxon>Pseudomonadati</taxon>
        <taxon>Nitrospinota/Tectimicrobiota group</taxon>
        <taxon>Candidatus Tectimicrobiota</taxon>
    </lineage>
</organism>
<dbReference type="SUPFAM" id="SSF55874">
    <property type="entry name" value="ATPase domain of HSP90 chaperone/DNA topoisomerase II/histidine kinase"/>
    <property type="match status" value="1"/>
</dbReference>
<evidence type="ECO:0000256" key="10">
    <source>
        <dbReference type="ARBA" id="ARBA00023235"/>
    </source>
</evidence>
<comment type="caution">
    <text evidence="14">The sequence shown here is derived from an EMBL/GenBank/DDBJ whole genome shotgun (WGS) entry which is preliminary data.</text>
</comment>
<dbReference type="InterPro" id="IPR011557">
    <property type="entry name" value="GyrB"/>
</dbReference>
<comment type="subunit">
    <text evidence="11">Heterotetramer, composed of two GyrA and two GyrB chains. In the heterotetramer, GyrA contains the active site tyrosine that forms a transient covalent intermediate with DNA, while GyrB binds cofactors and catalyzes ATP hydrolysis.</text>
</comment>
<dbReference type="InterPro" id="IPR020568">
    <property type="entry name" value="Ribosomal_Su5_D2-typ_SF"/>
</dbReference>
<dbReference type="Pfam" id="PF01751">
    <property type="entry name" value="Toprim"/>
    <property type="match status" value="1"/>
</dbReference>
<feature type="binding site" evidence="11">
    <location>
        <position position="505"/>
    </location>
    <ligand>
        <name>Mg(2+)</name>
        <dbReference type="ChEBI" id="CHEBI:18420"/>
        <label>2</label>
    </ligand>
</feature>
<dbReference type="HAMAP" id="MF_01898">
    <property type="entry name" value="GyrB"/>
    <property type="match status" value="1"/>
</dbReference>
<dbReference type="GO" id="GO:0003918">
    <property type="term" value="F:DNA topoisomerase type II (double strand cut, ATP-hydrolyzing) activity"/>
    <property type="evidence" value="ECO:0007669"/>
    <property type="project" value="UniProtKB-UniRule"/>
</dbReference>
<dbReference type="Gene3D" id="3.40.50.670">
    <property type="match status" value="2"/>
</dbReference>
<dbReference type="GO" id="GO:0046872">
    <property type="term" value="F:metal ion binding"/>
    <property type="evidence" value="ECO:0007669"/>
    <property type="project" value="UniProtKB-KW"/>
</dbReference>
<evidence type="ECO:0000256" key="3">
    <source>
        <dbReference type="ARBA" id="ARBA00022490"/>
    </source>
</evidence>
<dbReference type="SUPFAM" id="SSF56719">
    <property type="entry name" value="Type II DNA topoisomerase"/>
    <property type="match status" value="1"/>
</dbReference>
<feature type="compositionally biased region" description="Basic residues" evidence="12">
    <location>
        <begin position="580"/>
        <end position="589"/>
    </location>
</feature>
<dbReference type="GO" id="GO:0005694">
    <property type="term" value="C:chromosome"/>
    <property type="evidence" value="ECO:0007669"/>
    <property type="project" value="InterPro"/>
</dbReference>
<dbReference type="FunFam" id="3.40.50.670:FF:000001">
    <property type="entry name" value="DNA topoisomerase 2"/>
    <property type="match status" value="1"/>
</dbReference>
<evidence type="ECO:0000256" key="6">
    <source>
        <dbReference type="ARBA" id="ARBA00022840"/>
    </source>
</evidence>
<dbReference type="InterPro" id="IPR049353">
    <property type="entry name" value="GyrB_hook"/>
</dbReference>
<dbReference type="Pfam" id="PF02518">
    <property type="entry name" value="HATPase_c"/>
    <property type="match status" value="1"/>
</dbReference>
<dbReference type="NCBIfam" id="TIGR01059">
    <property type="entry name" value="gyrB"/>
    <property type="match status" value="1"/>
</dbReference>
<dbReference type="InterPro" id="IPR013760">
    <property type="entry name" value="Topo_IIA-like_dom_sf"/>
</dbReference>
<evidence type="ECO:0000256" key="7">
    <source>
        <dbReference type="ARBA" id="ARBA00022842"/>
    </source>
</evidence>
<dbReference type="CDD" id="cd16928">
    <property type="entry name" value="HATPase_GyrB-like"/>
    <property type="match status" value="1"/>
</dbReference>
<evidence type="ECO:0000256" key="8">
    <source>
        <dbReference type="ARBA" id="ARBA00023029"/>
    </source>
</evidence>
<dbReference type="PROSITE" id="PS50880">
    <property type="entry name" value="TOPRIM"/>
    <property type="match status" value="1"/>
</dbReference>
<dbReference type="InterPro" id="IPR013759">
    <property type="entry name" value="Topo_IIA_B_C"/>
</dbReference>
<evidence type="ECO:0000259" key="13">
    <source>
        <dbReference type="PROSITE" id="PS50880"/>
    </source>
</evidence>
<dbReference type="InterPro" id="IPR006171">
    <property type="entry name" value="TOPRIM_dom"/>
</dbReference>
<dbReference type="FunFam" id="3.30.565.10:FF:000002">
    <property type="entry name" value="DNA gyrase subunit B"/>
    <property type="match status" value="1"/>
</dbReference>
<dbReference type="SUPFAM" id="SSF54211">
    <property type="entry name" value="Ribosomal protein S5 domain 2-like"/>
    <property type="match status" value="1"/>
</dbReference>
<comment type="cofactor">
    <cofactor evidence="11">
        <name>Mg(2+)</name>
        <dbReference type="ChEBI" id="CHEBI:18420"/>
    </cofactor>
    <cofactor evidence="11">
        <name>Mn(2+)</name>
        <dbReference type="ChEBI" id="CHEBI:29035"/>
    </cofactor>
    <cofactor evidence="11">
        <name>Ca(2+)</name>
        <dbReference type="ChEBI" id="CHEBI:29108"/>
    </cofactor>
    <text evidence="11">Binds two Mg(2+) per subunit. The magnesium ions form salt bridges with both the protein and the DNA. Can also accept other divalent metal cations, such as Mn(2+) or Ca(2+).</text>
</comment>
<feature type="binding site" evidence="11">
    <location>
        <position position="432"/>
    </location>
    <ligand>
        <name>Mg(2+)</name>
        <dbReference type="ChEBI" id="CHEBI:18420"/>
        <label>1</label>
        <note>catalytic</note>
    </ligand>
</feature>
<feature type="site" description="Interaction with DNA" evidence="11">
    <location>
        <position position="457"/>
    </location>
</feature>
<feature type="binding site" evidence="11">
    <location>
        <position position="505"/>
    </location>
    <ligand>
        <name>Mg(2+)</name>
        <dbReference type="ChEBI" id="CHEBI:18420"/>
        <label>1</label>
        <note>catalytic</note>
    </ligand>
</feature>
<dbReference type="InterPro" id="IPR014721">
    <property type="entry name" value="Ribsml_uS5_D2-typ_fold_subgr"/>
</dbReference>
<sequence>MAAKTKAENSRTSADYAAKDIRVLEGLEAVRKRPAMYIGSTGPSGLHHLVYEVVDNSVDEAMAGHCDAIEVTINEDGSVTVRDNGRGIPVDIHPTEKVSAAEVVLTKLHAGGKFEHSAYKVSGGLHGVGVSCVNALSEWLHCEIRRDGHVHKISFARGVPKAPLKREGKIQSRGTTVIFKPDPQIFETLEFSFDVLSTRLRELAYLNSGLRIALEDTRSGKKEEYQYKGGIVSFVEHLNRSREAIHKKPVYVRGERNGTIIEVALQYNDGYNETLFAFANNINTVEGGTHLIGFRSALTRSINRYAQANNLLKNNPAPSGEDVREGLTAILSVKLPDPQFEGQTKAKLGNSEMKGLVEQVVNEGLSSYFEENPPVARRIVEKAVNAAQAREAARKARDLTRRKGALDSASLPGKLADCSERDPSRCELFLVEGESAGGSAKQGRDRNFQAILPLKGKILNVEKARLDKMLTHEEIRTMITAIGAGIKEDFDLKKLRYHKIVIMTDADVDGSHIRTLLLTFFFRHMRELVDQGHLYIAQPPLYKVKRGKSELYLRDDRSYEDFVISAAIEEAEVAASRNGVPHKRAVKKSQKADRAKVAPKAKKDSPSAGVKGEALRQLLLHLAGAEAAMAHYSRRGMDGRIVRLLADESGIVPNGLSPAVLSDEKGLKEIEQMVKRYFKEEHPGDGEPSSQIRKDEETGELRGVLFRTRQADRELVTRVDAFLLESPEFKSIRAANVALSSLGEPPFTIKAGEEEADVNRGEDLLERFRALGQKGLAVQRYKGLGEMNPEQLWETTMDPAKRILLQVSAEDAGLIGGVDIFSTLMGDAVEPRKEYIERHAPEVKNLDV</sequence>
<dbReference type="PANTHER" id="PTHR45866">
    <property type="entry name" value="DNA GYRASE/TOPOISOMERASE SUBUNIT B"/>
    <property type="match status" value="1"/>
</dbReference>
<dbReference type="SMART" id="SM00433">
    <property type="entry name" value="TOP2c"/>
    <property type="match status" value="1"/>
</dbReference>
<dbReference type="InterPro" id="IPR036890">
    <property type="entry name" value="HATPase_C_sf"/>
</dbReference>
<keyword evidence="4 11" id="KW-0479">Metal-binding</keyword>
<keyword evidence="9" id="KW-0238">DNA-binding</keyword>
<feature type="site" description="Interaction with DNA" evidence="11">
    <location>
        <position position="460"/>
    </location>
</feature>
<evidence type="ECO:0000313" key="14">
    <source>
        <dbReference type="EMBL" id="MBI3127737.1"/>
    </source>
</evidence>
<dbReference type="GO" id="GO:0003677">
    <property type="term" value="F:DNA binding"/>
    <property type="evidence" value="ECO:0007669"/>
    <property type="project" value="UniProtKB-KW"/>
</dbReference>
<dbReference type="Gene3D" id="3.30.230.10">
    <property type="match status" value="1"/>
</dbReference>
<dbReference type="EC" id="5.6.2.2" evidence="11"/>
<dbReference type="CDD" id="cd03366">
    <property type="entry name" value="TOPRIM_TopoIIA_GyrB"/>
    <property type="match status" value="1"/>
</dbReference>
<dbReference type="FunFam" id="3.30.230.10:FF:000005">
    <property type="entry name" value="DNA gyrase subunit B"/>
    <property type="match status" value="1"/>
</dbReference>
<keyword evidence="3 11" id="KW-0963">Cytoplasm</keyword>
<dbReference type="GO" id="GO:0005524">
    <property type="term" value="F:ATP binding"/>
    <property type="evidence" value="ECO:0007669"/>
    <property type="project" value="UniProtKB-UniRule"/>
</dbReference>
<comment type="similarity">
    <text evidence="2 11">Belongs to the type II topoisomerase GyrB family.</text>
</comment>
<evidence type="ECO:0000256" key="5">
    <source>
        <dbReference type="ARBA" id="ARBA00022741"/>
    </source>
</evidence>
<dbReference type="Proteomes" id="UP000782312">
    <property type="component" value="Unassembled WGS sequence"/>
</dbReference>
<dbReference type="InterPro" id="IPR013506">
    <property type="entry name" value="Topo_IIA_bsu_dom2"/>
</dbReference>
<dbReference type="PRINTS" id="PR00418">
    <property type="entry name" value="TPI2FAMILY"/>
</dbReference>